<keyword evidence="2" id="KW-0012">Acyltransferase</keyword>
<protein>
    <submittedName>
        <fullName evidence="2">Fatty alcohol:caffeoyl-coa acyltransferase</fullName>
    </submittedName>
</protein>
<gene>
    <name evidence="2" type="primary">FACT_0</name>
    <name evidence="2" type="ORF">CFP56_035658</name>
</gene>
<sequence length="621" mass="69798">MLKSPVELPDCCYANQPILICPSTPTPKHSLYLSNLDDQKFLRFSIKYLYLFKKSVSSDNLKYSLSRVLVDYYPLAGRLRATAEDEQKFEVDCNGEGAVFAEAFMDITAEDFLQLSNKPNRSWRKLLYRVEALTFLDVPPLVVQVTNLRCGGMILCTAINHCLCDGIGTSQFLQTWAHITARPNLGLPITPLHNRHMLKPRSPPKSSFTHPEYTRTNPNDNNTIDMVKFLQSQPLVPTSLTFTTSHILHLKRQCVPSLKCTTFEALASHTWRCWVKSLDMSPSLNAKLLFSVSVRKKMNPELPLGYYGNGFVLGCAQTNVKDLVTSNLYHGVKLVQQAKSTLNDEYIRSMIDLLEDKSVKTDLTTSLVISQWSKLGLEDLDFGEGKPLHMGSLTSDIYCLFLPVIGDFDAVRVLVSMPEGIVEKFEYFMKELWDKEDNADANGNGNSLDMSPSLNAKLLFSVSVRKKMNPELPLGYYGNGFVLGCAQTNVKDLVTSNLYHGVKLVQQAKSTLNDEYIRSMIDLLEDKSVKTDLTTSLVISQWSKLGLEDLDFGEGKPLHMGSLTSDIYCLFLPVIGDFDAVRVLVSMPEGIVEKFEYFMKELWDKEDNADANGNGYHGEDI</sequence>
<keyword evidence="2" id="KW-0808">Transferase</keyword>
<evidence type="ECO:0000256" key="1">
    <source>
        <dbReference type="ARBA" id="ARBA00009861"/>
    </source>
</evidence>
<dbReference type="InterPro" id="IPR023213">
    <property type="entry name" value="CAT-like_dom_sf"/>
</dbReference>
<comment type="similarity">
    <text evidence="1">Belongs to the plant acyltransferase family.</text>
</comment>
<proteinExistence type="inferred from homology"/>
<dbReference type="PANTHER" id="PTHR31642:SF5">
    <property type="entry name" value="OS01G0104900 PROTEIN"/>
    <property type="match status" value="1"/>
</dbReference>
<reference evidence="2 3" key="1">
    <citation type="journal article" date="2018" name="Sci. Data">
        <title>The draft genome sequence of cork oak.</title>
        <authorList>
            <person name="Ramos A.M."/>
            <person name="Usie A."/>
            <person name="Barbosa P."/>
            <person name="Barros P.M."/>
            <person name="Capote T."/>
            <person name="Chaves I."/>
            <person name="Simoes F."/>
            <person name="Abreu I."/>
            <person name="Carrasquinho I."/>
            <person name="Faro C."/>
            <person name="Guimaraes J.B."/>
            <person name="Mendonca D."/>
            <person name="Nobrega F."/>
            <person name="Rodrigues L."/>
            <person name="Saibo N.J.M."/>
            <person name="Varela M.C."/>
            <person name="Egas C."/>
            <person name="Matos J."/>
            <person name="Miguel C.M."/>
            <person name="Oliveira M.M."/>
            <person name="Ricardo C.P."/>
            <person name="Goncalves S."/>
        </authorList>
    </citation>
    <scope>NUCLEOTIDE SEQUENCE [LARGE SCALE GENOMIC DNA]</scope>
    <source>
        <strain evidence="3">cv. HL8</strain>
    </source>
</reference>
<keyword evidence="3" id="KW-1185">Reference proteome</keyword>
<evidence type="ECO:0000313" key="3">
    <source>
        <dbReference type="Proteomes" id="UP000237347"/>
    </source>
</evidence>
<dbReference type="Pfam" id="PF02458">
    <property type="entry name" value="Transferase"/>
    <property type="match status" value="2"/>
</dbReference>
<evidence type="ECO:0000313" key="2">
    <source>
        <dbReference type="EMBL" id="KAK7823291.1"/>
    </source>
</evidence>
<dbReference type="PANTHER" id="PTHR31642">
    <property type="entry name" value="TRICHOTHECENE 3-O-ACETYLTRANSFERASE"/>
    <property type="match status" value="1"/>
</dbReference>
<dbReference type="AlphaFoldDB" id="A0AAW0JA53"/>
<dbReference type="EMBL" id="PKMF04000638">
    <property type="protein sequence ID" value="KAK7823291.1"/>
    <property type="molecule type" value="Genomic_DNA"/>
</dbReference>
<dbReference type="GO" id="GO:0016747">
    <property type="term" value="F:acyltransferase activity, transferring groups other than amino-acyl groups"/>
    <property type="evidence" value="ECO:0007669"/>
    <property type="project" value="TreeGrafter"/>
</dbReference>
<comment type="caution">
    <text evidence="2">The sequence shown here is derived from an EMBL/GenBank/DDBJ whole genome shotgun (WGS) entry which is preliminary data.</text>
</comment>
<name>A0AAW0JA53_QUESU</name>
<dbReference type="InterPro" id="IPR050317">
    <property type="entry name" value="Plant_Fungal_Acyltransferase"/>
</dbReference>
<dbReference type="Proteomes" id="UP000237347">
    <property type="component" value="Unassembled WGS sequence"/>
</dbReference>
<dbReference type="Gene3D" id="3.30.559.10">
    <property type="entry name" value="Chloramphenicol acetyltransferase-like domain"/>
    <property type="match status" value="3"/>
</dbReference>
<accession>A0AAW0JA53</accession>
<organism evidence="2 3">
    <name type="scientific">Quercus suber</name>
    <name type="common">Cork oak</name>
    <dbReference type="NCBI Taxonomy" id="58331"/>
    <lineage>
        <taxon>Eukaryota</taxon>
        <taxon>Viridiplantae</taxon>
        <taxon>Streptophyta</taxon>
        <taxon>Embryophyta</taxon>
        <taxon>Tracheophyta</taxon>
        <taxon>Spermatophyta</taxon>
        <taxon>Magnoliopsida</taxon>
        <taxon>eudicotyledons</taxon>
        <taxon>Gunneridae</taxon>
        <taxon>Pentapetalae</taxon>
        <taxon>rosids</taxon>
        <taxon>fabids</taxon>
        <taxon>Fagales</taxon>
        <taxon>Fagaceae</taxon>
        <taxon>Quercus</taxon>
    </lineage>
</organism>